<evidence type="ECO:0000313" key="1">
    <source>
        <dbReference type="EMBL" id="EGJ34136.1"/>
    </source>
</evidence>
<sequence>MSFKAANSSQDLNQSTAVSSKIISGRFTVLEQFTEFLTYSQM</sequence>
<dbReference type="AlphaFoldDB" id="F4XN77"/>
<protein>
    <submittedName>
        <fullName evidence="1">Uncharacterized protein</fullName>
    </submittedName>
</protein>
<dbReference type="HOGENOM" id="CLU_3254216_0_0_3"/>
<dbReference type="EMBL" id="GL890840">
    <property type="protein sequence ID" value="EGJ34136.1"/>
    <property type="molecule type" value="Genomic_DNA"/>
</dbReference>
<keyword evidence="2" id="KW-1185">Reference proteome</keyword>
<dbReference type="Proteomes" id="UP000003959">
    <property type="component" value="Unassembled WGS sequence"/>
</dbReference>
<evidence type="ECO:0000313" key="2">
    <source>
        <dbReference type="Proteomes" id="UP000003959"/>
    </source>
</evidence>
<accession>F4XN77</accession>
<gene>
    <name evidence="1" type="ORF">LYNGBM3L_23520</name>
</gene>
<dbReference type="RefSeq" id="WP_008181270.1">
    <property type="nucleotide sequence ID" value="NZ_GL890840.1"/>
</dbReference>
<reference evidence="2" key="1">
    <citation type="journal article" date="2011" name="Proc. Natl. Acad. Sci. U.S.A.">
        <title>Genomic insights into the physiology and ecology of the marine filamentous cyanobacterium Lyngbya majuscula.</title>
        <authorList>
            <person name="Jones A.C."/>
            <person name="Monroe E.A."/>
            <person name="Podell S."/>
            <person name="Hess W.R."/>
            <person name="Klages S."/>
            <person name="Esquenazi E."/>
            <person name="Niessen S."/>
            <person name="Hoover H."/>
            <person name="Rothmann M."/>
            <person name="Lasken R.S."/>
            <person name="Yates J.R.III."/>
            <person name="Reinhardt R."/>
            <person name="Kube M."/>
            <person name="Burkart M.D."/>
            <person name="Allen E.E."/>
            <person name="Dorrestein P.C."/>
            <person name="Gerwick W.H."/>
            <person name="Gerwick L."/>
        </authorList>
    </citation>
    <scope>NUCLEOTIDE SEQUENCE [LARGE SCALE GENOMIC DNA]</scope>
    <source>
        <strain evidence="2">3L</strain>
    </source>
</reference>
<proteinExistence type="predicted"/>
<name>F4XN77_9CYAN</name>
<organism evidence="1 2">
    <name type="scientific">Moorena producens 3L</name>
    <dbReference type="NCBI Taxonomy" id="489825"/>
    <lineage>
        <taxon>Bacteria</taxon>
        <taxon>Bacillati</taxon>
        <taxon>Cyanobacteriota</taxon>
        <taxon>Cyanophyceae</taxon>
        <taxon>Coleofasciculales</taxon>
        <taxon>Coleofasciculaceae</taxon>
        <taxon>Moorena</taxon>
    </lineage>
</organism>